<evidence type="ECO:0000313" key="1">
    <source>
        <dbReference type="EMBL" id="SEG71128.1"/>
    </source>
</evidence>
<accession>A0A1H6CDZ4</accession>
<protein>
    <submittedName>
        <fullName evidence="1">WbqC-like protein family protein</fullName>
    </submittedName>
</protein>
<reference evidence="1 2" key="1">
    <citation type="submission" date="2016-10" db="EMBL/GenBank/DDBJ databases">
        <authorList>
            <person name="de Groot N.N."/>
        </authorList>
    </citation>
    <scope>NUCLEOTIDE SEQUENCE [LARGE SCALE GENOMIC DNA]</scope>
    <source>
        <strain evidence="1 2">CGMCC 4.2023</strain>
    </source>
</reference>
<dbReference type="EMBL" id="FNVU01000008">
    <property type="protein sequence ID" value="SEG71128.1"/>
    <property type="molecule type" value="Genomic_DNA"/>
</dbReference>
<dbReference type="Pfam" id="PF08889">
    <property type="entry name" value="WbqC"/>
    <property type="match status" value="1"/>
</dbReference>
<dbReference type="OrthoDB" id="3611744at2"/>
<dbReference type="InterPro" id="IPR014985">
    <property type="entry name" value="WbqC"/>
</dbReference>
<sequence length="264" mass="28678">MPSTASAPVATTPGCCPLDHGTFLDAPAARSCAIHQPNLLPRLSTLAKLYAADVWVILDDVQFARRDYQHRARLAVLDHPEQHQWLSLETHLPYGRATLIRDARLADPARAARRLSQLPAQHYQLSDYWPLLQAVLEPAVHAVTETGRTAAAAEATTRALLNLLRWHGSIVRSGDLSASSDRSMRLADLTAAVNAGTYLCGTGGLRYLDHGPFEERQLNICAFRPPSASEKLWTAASKVSALWALAAYGPTVVAAAFNDLLAET</sequence>
<evidence type="ECO:0000313" key="2">
    <source>
        <dbReference type="Proteomes" id="UP000236754"/>
    </source>
</evidence>
<dbReference type="Proteomes" id="UP000236754">
    <property type="component" value="Unassembled WGS sequence"/>
</dbReference>
<dbReference type="AlphaFoldDB" id="A0A1H6CDZ4"/>
<name>A0A1H6CDZ4_9ACTN</name>
<keyword evidence="2" id="KW-1185">Reference proteome</keyword>
<gene>
    <name evidence="1" type="ORF">SAMN05216223_108343</name>
</gene>
<proteinExistence type="predicted"/>
<organism evidence="1 2">
    <name type="scientific">Actinacidiphila yanglinensis</name>
    <dbReference type="NCBI Taxonomy" id="310779"/>
    <lineage>
        <taxon>Bacteria</taxon>
        <taxon>Bacillati</taxon>
        <taxon>Actinomycetota</taxon>
        <taxon>Actinomycetes</taxon>
        <taxon>Kitasatosporales</taxon>
        <taxon>Streptomycetaceae</taxon>
        <taxon>Actinacidiphila</taxon>
    </lineage>
</organism>